<evidence type="ECO:0000256" key="6">
    <source>
        <dbReference type="SAM" id="Phobius"/>
    </source>
</evidence>
<keyword evidence="5 6" id="KW-0472">Membrane</keyword>
<feature type="domain" description="ABC3 transporter permease C-terminal" evidence="7">
    <location>
        <begin position="21"/>
        <end position="59"/>
    </location>
</feature>
<keyword evidence="4 6" id="KW-1133">Transmembrane helix</keyword>
<evidence type="ECO:0000313" key="8">
    <source>
        <dbReference type="EMBL" id="GCD11821.1"/>
    </source>
</evidence>
<dbReference type="InterPro" id="IPR003838">
    <property type="entry name" value="ABC3_permease_C"/>
</dbReference>
<feature type="transmembrane region" description="Helical" evidence="6">
    <location>
        <begin position="20"/>
        <end position="44"/>
    </location>
</feature>
<dbReference type="Proteomes" id="UP000287872">
    <property type="component" value="Unassembled WGS sequence"/>
</dbReference>
<evidence type="ECO:0000256" key="2">
    <source>
        <dbReference type="ARBA" id="ARBA00022475"/>
    </source>
</evidence>
<reference evidence="8 9" key="1">
    <citation type="submission" date="2018-11" db="EMBL/GenBank/DDBJ databases">
        <title>Genome sequencing and assembly of Clostridium tagluense strain A121.</title>
        <authorList>
            <person name="Murakami T."/>
            <person name="Segawa T."/>
            <person name="Shcherbakova V.A."/>
            <person name="Mori H."/>
            <person name="Yoshimura Y."/>
        </authorList>
    </citation>
    <scope>NUCLEOTIDE SEQUENCE [LARGE SCALE GENOMIC DNA]</scope>
    <source>
        <strain evidence="8 9">A121</strain>
    </source>
</reference>
<dbReference type="AlphaFoldDB" id="A0A401UQM8"/>
<evidence type="ECO:0000256" key="5">
    <source>
        <dbReference type="ARBA" id="ARBA00023136"/>
    </source>
</evidence>
<protein>
    <recommendedName>
        <fullName evidence="7">ABC3 transporter permease C-terminal domain-containing protein</fullName>
    </recommendedName>
</protein>
<sequence length="71" mass="7934">MRQPLPINDNDTSITSVTTVIVVSALIFIVSIVNIIAMTLFWILDKRKEIAVRKVLGFTLDDGRIMNSLCV</sequence>
<name>A0A401UQM8_9CLOT</name>
<dbReference type="RefSeq" id="WP_185732780.1">
    <property type="nucleotide sequence ID" value="NZ_BHYK01000022.1"/>
</dbReference>
<keyword evidence="3 6" id="KW-0812">Transmembrane</keyword>
<comment type="subcellular location">
    <subcellularLocation>
        <location evidence="1">Cell membrane</location>
        <topology evidence="1">Multi-pass membrane protein</topology>
    </subcellularLocation>
</comment>
<accession>A0A401UQM8</accession>
<evidence type="ECO:0000259" key="7">
    <source>
        <dbReference type="Pfam" id="PF02687"/>
    </source>
</evidence>
<evidence type="ECO:0000313" key="9">
    <source>
        <dbReference type="Proteomes" id="UP000287872"/>
    </source>
</evidence>
<gene>
    <name evidence="8" type="ORF">Ctaglu_34440</name>
</gene>
<dbReference type="EMBL" id="BHYK01000022">
    <property type="protein sequence ID" value="GCD11821.1"/>
    <property type="molecule type" value="Genomic_DNA"/>
</dbReference>
<comment type="caution">
    <text evidence="8">The sequence shown here is derived from an EMBL/GenBank/DDBJ whole genome shotgun (WGS) entry which is preliminary data.</text>
</comment>
<keyword evidence="9" id="KW-1185">Reference proteome</keyword>
<proteinExistence type="predicted"/>
<evidence type="ECO:0000256" key="3">
    <source>
        <dbReference type="ARBA" id="ARBA00022692"/>
    </source>
</evidence>
<dbReference type="Pfam" id="PF02687">
    <property type="entry name" value="FtsX"/>
    <property type="match status" value="1"/>
</dbReference>
<evidence type="ECO:0000256" key="1">
    <source>
        <dbReference type="ARBA" id="ARBA00004651"/>
    </source>
</evidence>
<keyword evidence="2" id="KW-1003">Cell membrane</keyword>
<organism evidence="8 9">
    <name type="scientific">Clostridium tagluense</name>
    <dbReference type="NCBI Taxonomy" id="360422"/>
    <lineage>
        <taxon>Bacteria</taxon>
        <taxon>Bacillati</taxon>
        <taxon>Bacillota</taxon>
        <taxon>Clostridia</taxon>
        <taxon>Eubacteriales</taxon>
        <taxon>Clostridiaceae</taxon>
        <taxon>Clostridium</taxon>
    </lineage>
</organism>
<dbReference type="GO" id="GO:0005886">
    <property type="term" value="C:plasma membrane"/>
    <property type="evidence" value="ECO:0007669"/>
    <property type="project" value="UniProtKB-SubCell"/>
</dbReference>
<evidence type="ECO:0000256" key="4">
    <source>
        <dbReference type="ARBA" id="ARBA00022989"/>
    </source>
</evidence>